<feature type="region of interest" description="Disordered" evidence="1">
    <location>
        <begin position="54"/>
        <end position="93"/>
    </location>
</feature>
<dbReference type="AlphaFoldDB" id="A0A9Q1IIU6"/>
<reference evidence="2" key="1">
    <citation type="journal article" date="2023" name="Science">
        <title>Genome structures resolve the early diversification of teleost fishes.</title>
        <authorList>
            <person name="Parey E."/>
            <person name="Louis A."/>
            <person name="Montfort J."/>
            <person name="Bouchez O."/>
            <person name="Roques C."/>
            <person name="Iampietro C."/>
            <person name="Lluch J."/>
            <person name="Castinel A."/>
            <person name="Donnadieu C."/>
            <person name="Desvignes T."/>
            <person name="Floi Bucao C."/>
            <person name="Jouanno E."/>
            <person name="Wen M."/>
            <person name="Mejri S."/>
            <person name="Dirks R."/>
            <person name="Jansen H."/>
            <person name="Henkel C."/>
            <person name="Chen W.J."/>
            <person name="Zahm M."/>
            <person name="Cabau C."/>
            <person name="Klopp C."/>
            <person name="Thompson A.W."/>
            <person name="Robinson-Rechavi M."/>
            <person name="Braasch I."/>
            <person name="Lecointre G."/>
            <person name="Bobe J."/>
            <person name="Postlethwait J.H."/>
            <person name="Berthelot C."/>
            <person name="Roest Crollius H."/>
            <person name="Guiguen Y."/>
        </authorList>
    </citation>
    <scope>NUCLEOTIDE SEQUENCE</scope>
    <source>
        <strain evidence="2">WJC10195</strain>
    </source>
</reference>
<dbReference type="Gene3D" id="1.10.1040.50">
    <property type="match status" value="1"/>
</dbReference>
<proteinExistence type="predicted"/>
<evidence type="ECO:0000313" key="2">
    <source>
        <dbReference type="EMBL" id="KAJ8342150.1"/>
    </source>
</evidence>
<organism evidence="2 3">
    <name type="scientific">Synaphobranchus kaupii</name>
    <name type="common">Kaup's arrowtooth eel</name>
    <dbReference type="NCBI Taxonomy" id="118154"/>
    <lineage>
        <taxon>Eukaryota</taxon>
        <taxon>Metazoa</taxon>
        <taxon>Chordata</taxon>
        <taxon>Craniata</taxon>
        <taxon>Vertebrata</taxon>
        <taxon>Euteleostomi</taxon>
        <taxon>Actinopterygii</taxon>
        <taxon>Neopterygii</taxon>
        <taxon>Teleostei</taxon>
        <taxon>Anguilliformes</taxon>
        <taxon>Synaphobranchidae</taxon>
        <taxon>Synaphobranchus</taxon>
    </lineage>
</organism>
<keyword evidence="3" id="KW-1185">Reference proteome</keyword>
<comment type="caution">
    <text evidence="2">The sequence shown here is derived from an EMBL/GenBank/DDBJ whole genome shotgun (WGS) entry which is preliminary data.</text>
</comment>
<feature type="compositionally biased region" description="Low complexity" evidence="1">
    <location>
        <begin position="59"/>
        <end position="70"/>
    </location>
</feature>
<dbReference type="GO" id="GO:0016509">
    <property type="term" value="F:long-chain (3S)-3-hydroxyacyl-CoA dehydrogenase (NAD+) activity"/>
    <property type="evidence" value="ECO:0007669"/>
    <property type="project" value="TreeGrafter"/>
</dbReference>
<dbReference type="EMBL" id="JAINUF010000014">
    <property type="protein sequence ID" value="KAJ8342150.1"/>
    <property type="molecule type" value="Genomic_DNA"/>
</dbReference>
<name>A0A9Q1IIU6_SYNKA</name>
<accession>A0A9Q1IIU6</accession>
<dbReference type="GO" id="GO:0006635">
    <property type="term" value="P:fatty acid beta-oxidation"/>
    <property type="evidence" value="ECO:0007669"/>
    <property type="project" value="TreeGrafter"/>
</dbReference>
<dbReference type="GO" id="GO:0016507">
    <property type="term" value="C:mitochondrial fatty acid beta-oxidation multienzyme complex"/>
    <property type="evidence" value="ECO:0007669"/>
    <property type="project" value="TreeGrafter"/>
</dbReference>
<gene>
    <name evidence="2" type="ORF">SKAU_G00320780</name>
</gene>
<dbReference type="PANTHER" id="PTHR43612">
    <property type="entry name" value="TRIFUNCTIONAL ENZYME SUBUNIT ALPHA"/>
    <property type="match status" value="1"/>
</dbReference>
<sequence>MEGILGNPVEGDIGAVFGLGFPPCLGGPFRFVDSFGADKLVEKMRRFEEVVREPVHTVPAAARPRQGQQQEISTSSSAPPDHVPLETVRKYRK</sequence>
<dbReference type="InterPro" id="IPR008927">
    <property type="entry name" value="6-PGluconate_DH-like_C_sf"/>
</dbReference>
<dbReference type="GO" id="GO:0004300">
    <property type="term" value="F:enoyl-CoA hydratase activity"/>
    <property type="evidence" value="ECO:0007669"/>
    <property type="project" value="TreeGrafter"/>
</dbReference>
<evidence type="ECO:0000256" key="1">
    <source>
        <dbReference type="SAM" id="MobiDB-lite"/>
    </source>
</evidence>
<protein>
    <submittedName>
        <fullName evidence="2">Uncharacterized protein</fullName>
    </submittedName>
</protein>
<evidence type="ECO:0000313" key="3">
    <source>
        <dbReference type="Proteomes" id="UP001152622"/>
    </source>
</evidence>
<dbReference type="SUPFAM" id="SSF48179">
    <property type="entry name" value="6-phosphogluconate dehydrogenase C-terminal domain-like"/>
    <property type="match status" value="1"/>
</dbReference>
<feature type="compositionally biased region" description="Basic and acidic residues" evidence="1">
    <location>
        <begin position="83"/>
        <end position="93"/>
    </location>
</feature>
<dbReference type="InterPro" id="IPR050136">
    <property type="entry name" value="FA_oxidation_alpha_subunit"/>
</dbReference>
<dbReference type="PANTHER" id="PTHR43612:SF3">
    <property type="entry name" value="TRIFUNCTIONAL ENZYME SUBUNIT ALPHA, MITOCHONDRIAL"/>
    <property type="match status" value="1"/>
</dbReference>
<dbReference type="Proteomes" id="UP001152622">
    <property type="component" value="Chromosome 14"/>
</dbReference>